<protein>
    <submittedName>
        <fullName evidence="1">Uncharacterized protein</fullName>
    </submittedName>
</protein>
<reference evidence="1" key="1">
    <citation type="submission" date="2014-11" db="EMBL/GenBank/DDBJ databases">
        <authorList>
            <person name="Amaro Gonzalez C."/>
        </authorList>
    </citation>
    <scope>NUCLEOTIDE SEQUENCE</scope>
</reference>
<dbReference type="AlphaFoldDB" id="A0A0E9P9N2"/>
<name>A0A0E9P9N2_ANGAN</name>
<organism evidence="1">
    <name type="scientific">Anguilla anguilla</name>
    <name type="common">European freshwater eel</name>
    <name type="synonym">Muraena anguilla</name>
    <dbReference type="NCBI Taxonomy" id="7936"/>
    <lineage>
        <taxon>Eukaryota</taxon>
        <taxon>Metazoa</taxon>
        <taxon>Chordata</taxon>
        <taxon>Craniata</taxon>
        <taxon>Vertebrata</taxon>
        <taxon>Euteleostomi</taxon>
        <taxon>Actinopterygii</taxon>
        <taxon>Neopterygii</taxon>
        <taxon>Teleostei</taxon>
        <taxon>Anguilliformes</taxon>
        <taxon>Anguillidae</taxon>
        <taxon>Anguilla</taxon>
    </lineage>
</organism>
<dbReference type="EMBL" id="GBXM01108009">
    <property type="protein sequence ID" value="JAH00568.1"/>
    <property type="molecule type" value="Transcribed_RNA"/>
</dbReference>
<reference evidence="1" key="2">
    <citation type="journal article" date="2015" name="Fish Shellfish Immunol.">
        <title>Early steps in the European eel (Anguilla anguilla)-Vibrio vulnificus interaction in the gills: Role of the RtxA13 toxin.</title>
        <authorList>
            <person name="Callol A."/>
            <person name="Pajuelo D."/>
            <person name="Ebbesson L."/>
            <person name="Teles M."/>
            <person name="MacKenzie S."/>
            <person name="Amaro C."/>
        </authorList>
    </citation>
    <scope>NUCLEOTIDE SEQUENCE</scope>
</reference>
<proteinExistence type="predicted"/>
<accession>A0A0E9P9N2</accession>
<sequence length="57" mass="6571">MGTFENLTLLKSIFQYSSMVKTFTEFLVKCLEGYPSCLVSMFLHLSFSCTHQSFLFS</sequence>
<evidence type="ECO:0000313" key="1">
    <source>
        <dbReference type="EMBL" id="JAH00568.1"/>
    </source>
</evidence>